<comment type="caution">
    <text evidence="1">The sequence shown here is derived from an EMBL/GenBank/DDBJ whole genome shotgun (WGS) entry which is preliminary data.</text>
</comment>
<keyword evidence="2" id="KW-1185">Reference proteome</keyword>
<organism evidence="1 2">
    <name type="scientific">Dentiscutata heterogama</name>
    <dbReference type="NCBI Taxonomy" id="1316150"/>
    <lineage>
        <taxon>Eukaryota</taxon>
        <taxon>Fungi</taxon>
        <taxon>Fungi incertae sedis</taxon>
        <taxon>Mucoromycota</taxon>
        <taxon>Glomeromycotina</taxon>
        <taxon>Glomeromycetes</taxon>
        <taxon>Diversisporales</taxon>
        <taxon>Gigasporaceae</taxon>
        <taxon>Dentiscutata</taxon>
    </lineage>
</organism>
<evidence type="ECO:0000313" key="2">
    <source>
        <dbReference type="Proteomes" id="UP000789702"/>
    </source>
</evidence>
<evidence type="ECO:0000313" key="1">
    <source>
        <dbReference type="EMBL" id="CAG8756775.1"/>
    </source>
</evidence>
<gene>
    <name evidence="1" type="ORF">DHETER_LOCUS15003</name>
</gene>
<feature type="non-terminal residue" evidence="1">
    <location>
        <position position="1"/>
    </location>
</feature>
<dbReference type="EMBL" id="CAJVPU010049095">
    <property type="protein sequence ID" value="CAG8756775.1"/>
    <property type="molecule type" value="Genomic_DNA"/>
</dbReference>
<protein>
    <submittedName>
        <fullName evidence="1">5451_t:CDS:1</fullName>
    </submittedName>
</protein>
<proteinExistence type="predicted"/>
<dbReference type="Proteomes" id="UP000789702">
    <property type="component" value="Unassembled WGS sequence"/>
</dbReference>
<accession>A0ACA9QL70</accession>
<name>A0ACA9QL70_9GLOM</name>
<reference evidence="1" key="1">
    <citation type="submission" date="2021-06" db="EMBL/GenBank/DDBJ databases">
        <authorList>
            <person name="Kallberg Y."/>
            <person name="Tangrot J."/>
            <person name="Rosling A."/>
        </authorList>
    </citation>
    <scope>NUCLEOTIDE SEQUENCE</scope>
    <source>
        <strain evidence="1">IL203A</strain>
    </source>
</reference>
<sequence length="100" mass="11643">FNPYFQEQKNTFEQLTATAKNKAGDSLKSILDLFLQTSRQIIESEDESKNYDSFVQGQLQGQLTTCRTLLQTKFTTEELRSLLDKQKELRKLEKHSVILQ</sequence>